<accession>A0ABN7UG93</accession>
<gene>
    <name evidence="1" type="ORF">GMARGA_LOCUS6136</name>
</gene>
<organism evidence="1 2">
    <name type="scientific">Gigaspora margarita</name>
    <dbReference type="NCBI Taxonomy" id="4874"/>
    <lineage>
        <taxon>Eukaryota</taxon>
        <taxon>Fungi</taxon>
        <taxon>Fungi incertae sedis</taxon>
        <taxon>Mucoromycota</taxon>
        <taxon>Glomeromycotina</taxon>
        <taxon>Glomeromycetes</taxon>
        <taxon>Diversisporales</taxon>
        <taxon>Gigasporaceae</taxon>
        <taxon>Gigaspora</taxon>
    </lineage>
</organism>
<protein>
    <submittedName>
        <fullName evidence="1">44971_t:CDS:1</fullName>
    </submittedName>
</protein>
<reference evidence="1 2" key="1">
    <citation type="submission" date="2021-06" db="EMBL/GenBank/DDBJ databases">
        <authorList>
            <person name="Kallberg Y."/>
            <person name="Tangrot J."/>
            <person name="Rosling A."/>
        </authorList>
    </citation>
    <scope>NUCLEOTIDE SEQUENCE [LARGE SCALE GENOMIC DNA]</scope>
    <source>
        <strain evidence="1 2">120-4 pot B 10/14</strain>
    </source>
</reference>
<keyword evidence="2" id="KW-1185">Reference proteome</keyword>
<sequence>MHSFLDFLIRENSSISAQSVIRWNKEISKIHMAKMFNQKLKKCQQQTEFNDSISIKENLNNIDGNHEESANKLFEDLFGRK</sequence>
<name>A0ABN7UG93_GIGMA</name>
<proteinExistence type="predicted"/>
<dbReference type="Proteomes" id="UP000789901">
    <property type="component" value="Unassembled WGS sequence"/>
</dbReference>
<dbReference type="EMBL" id="CAJVQB010002723">
    <property type="protein sequence ID" value="CAG8585084.1"/>
    <property type="molecule type" value="Genomic_DNA"/>
</dbReference>
<evidence type="ECO:0000313" key="1">
    <source>
        <dbReference type="EMBL" id="CAG8585084.1"/>
    </source>
</evidence>
<evidence type="ECO:0000313" key="2">
    <source>
        <dbReference type="Proteomes" id="UP000789901"/>
    </source>
</evidence>
<comment type="caution">
    <text evidence="1">The sequence shown here is derived from an EMBL/GenBank/DDBJ whole genome shotgun (WGS) entry which is preliminary data.</text>
</comment>